<accession>A0A6J1Q6X0</accession>
<dbReference type="GO" id="GO:0071897">
    <property type="term" value="P:DNA biosynthetic process"/>
    <property type="evidence" value="ECO:0007669"/>
    <property type="project" value="UniProtKB-ARBA"/>
</dbReference>
<evidence type="ECO:0000313" key="4">
    <source>
        <dbReference type="RefSeq" id="XP_024877959.1"/>
    </source>
</evidence>
<feature type="domain" description="CCHC-type" evidence="2">
    <location>
        <begin position="376"/>
        <end position="392"/>
    </location>
</feature>
<dbReference type="InterPro" id="IPR001878">
    <property type="entry name" value="Znf_CCHC"/>
</dbReference>
<keyword evidence="3" id="KW-1185">Reference proteome</keyword>
<dbReference type="Pfam" id="PF05380">
    <property type="entry name" value="Peptidase_A17"/>
    <property type="match status" value="1"/>
</dbReference>
<sequence length="1291" mass="145887">MANELTSLRRARGTFKSRLTGFETFLEGFRASGNPIETLEARIEFIQSLWPNFNDTQNKIEDLDDADEERYIIDERYCSLIGRARALVNLERAQHQQINYAGNQQHNNAHLNGGAGHTQDLTVKLPTMSFPVFDGNPEQWLQFRDSFQGLIETNVNLSDIQRMYYLRSSLKGRAAEVIQALESSAANYEIAWTLLKKRFEDKTAIASRHLQLLLDIPVIQKESGGQLRKTLDSMLRHIRAIEQLGANTWDAVVIHLLTSKLDSMTRREWRAHAKERENLTVGTLTDFLEDRCLILEPENIKPEANKTQSAARSEGRASSQPNKATQSNSFANTSDEKQASRKCAYCKEESHLIYSCHKFRDLGVPKRQSVVNELKLCRNCLRSNHIAANCMSTHCRKCEGKHNTLLHPNDQSVEANNQSNSSSNSDTSKGVALTSTSIPEHFSPYRVILSTARVWIHDRSGARVECRVLLDSGSQFNFITRELCERLKLSTHEQDFSVKGIGPAIDLHASAGAVIQSKHTAYKTKRQFLIIERITENLPIAAVEIGHLKIPPNINLADSTFHLPGRVDVILGASIFWDLLCIGQIKLGRNQPVLQKTHLGWIAAGDITPVTQSPASISYITADAALQKQVERFWTIEEIDRAPVRSKSDESCELHFLQTYKRDASGRFIVSLPFKGDPSELGESRSTAVKRFYKIEQKLERDPELKAAYVKFMQDYESLGHMTVVNDTTSNTSPVYYIPHHAVVTQVNGQNKLRVVFNASAKTTSGKSLNDILQVGPTIQPTLFVIVLRFRQHQFVLTADIVKMYRQVEIIEEQRNLQRIVWRPASSLPLLDYSVNTVTYGEAASAFLAIRSMQQAAHDAKQSHPIASKVILEDFCVDDLLTGDDDINALRSLKTDLIEILRSAGFTLAKWNSNEPTLLSSSADEIPQLLNIGDEVKTLGLSWASRKDTLQYRVTFRNTEGRVTKRKVLSVASQIFDPLGLVGPVTITAKILLQRMWQLNLTWDESLPSSLHSEWLNYLEQLPAINDISIPRVVVCGNPVRIELHGFSDASEAAYVACVYLRSIDTQGRITIRLLCAKSKVAPLKTICVPRLELLAALLLAKLVKLVMDTLSLSIQARFYWCNSEIVLAWIYGEPYQRKTFVANRITEIHQLTEKEMWHHVKSEDNPADVISRGVNPNQLKHLRLWWEGPEWLYDPAEHLHETIPPVIGEIPETKASSTTFTQIFEDNDILSRFSSLSRLKRVIAYCLRWKEPIKSSTTRQIRPLSVNELDQAMRLIIKLSQTVCCTTPYG</sequence>
<organism evidence="3 4">
    <name type="scientific">Temnothorax curvispinosus</name>
    <dbReference type="NCBI Taxonomy" id="300111"/>
    <lineage>
        <taxon>Eukaryota</taxon>
        <taxon>Metazoa</taxon>
        <taxon>Ecdysozoa</taxon>
        <taxon>Arthropoda</taxon>
        <taxon>Hexapoda</taxon>
        <taxon>Insecta</taxon>
        <taxon>Pterygota</taxon>
        <taxon>Neoptera</taxon>
        <taxon>Endopterygota</taxon>
        <taxon>Hymenoptera</taxon>
        <taxon>Apocrita</taxon>
        <taxon>Aculeata</taxon>
        <taxon>Formicoidea</taxon>
        <taxon>Formicidae</taxon>
        <taxon>Myrmicinae</taxon>
        <taxon>Temnothorax</taxon>
    </lineage>
</organism>
<dbReference type="GeneID" id="112458507"/>
<dbReference type="InterPro" id="IPR005312">
    <property type="entry name" value="DUF1759"/>
</dbReference>
<dbReference type="Pfam" id="PF05585">
    <property type="entry name" value="DUF1758"/>
    <property type="match status" value="1"/>
</dbReference>
<dbReference type="RefSeq" id="XP_024877959.1">
    <property type="nucleotide sequence ID" value="XM_025022191.1"/>
</dbReference>
<dbReference type="InterPro" id="IPR021109">
    <property type="entry name" value="Peptidase_aspartic_dom_sf"/>
</dbReference>
<dbReference type="GO" id="GO:0008270">
    <property type="term" value="F:zinc ion binding"/>
    <property type="evidence" value="ECO:0007669"/>
    <property type="project" value="InterPro"/>
</dbReference>
<evidence type="ECO:0000256" key="1">
    <source>
        <dbReference type="SAM" id="MobiDB-lite"/>
    </source>
</evidence>
<dbReference type="SMART" id="SM00343">
    <property type="entry name" value="ZnF_C2HC"/>
    <property type="match status" value="2"/>
</dbReference>
<feature type="non-terminal residue" evidence="4">
    <location>
        <position position="1291"/>
    </location>
</feature>
<feature type="region of interest" description="Disordered" evidence="1">
    <location>
        <begin position="409"/>
        <end position="431"/>
    </location>
</feature>
<dbReference type="SUPFAM" id="SSF56672">
    <property type="entry name" value="DNA/RNA polymerases"/>
    <property type="match status" value="1"/>
</dbReference>
<dbReference type="OrthoDB" id="7688612at2759"/>
<protein>
    <submittedName>
        <fullName evidence="4">Uncharacterized protein LOC112458507</fullName>
    </submittedName>
</protein>
<name>A0A6J1Q6X0_9HYME</name>
<evidence type="ECO:0000313" key="3">
    <source>
        <dbReference type="Proteomes" id="UP000504618"/>
    </source>
</evidence>
<dbReference type="GO" id="GO:0003676">
    <property type="term" value="F:nucleic acid binding"/>
    <property type="evidence" value="ECO:0007669"/>
    <property type="project" value="InterPro"/>
</dbReference>
<dbReference type="Gene3D" id="2.40.70.10">
    <property type="entry name" value="Acid Proteases"/>
    <property type="match status" value="1"/>
</dbReference>
<evidence type="ECO:0000259" key="2">
    <source>
        <dbReference type="SMART" id="SM00343"/>
    </source>
</evidence>
<gene>
    <name evidence="4" type="primary">LOC112458507</name>
</gene>
<feature type="compositionally biased region" description="Low complexity" evidence="1">
    <location>
        <begin position="416"/>
        <end position="425"/>
    </location>
</feature>
<dbReference type="Pfam" id="PF03564">
    <property type="entry name" value="DUF1759"/>
    <property type="match status" value="1"/>
</dbReference>
<proteinExistence type="predicted"/>
<feature type="region of interest" description="Disordered" evidence="1">
    <location>
        <begin position="303"/>
        <end position="333"/>
    </location>
</feature>
<dbReference type="InterPro" id="IPR043502">
    <property type="entry name" value="DNA/RNA_pol_sf"/>
</dbReference>
<dbReference type="PANTHER" id="PTHR47331:SF5">
    <property type="entry name" value="RIBONUCLEASE H"/>
    <property type="match status" value="1"/>
</dbReference>
<dbReference type="PANTHER" id="PTHR47331">
    <property type="entry name" value="PHD-TYPE DOMAIN-CONTAINING PROTEIN"/>
    <property type="match status" value="1"/>
</dbReference>
<dbReference type="InterPro" id="IPR008042">
    <property type="entry name" value="Retrotrans_Pao"/>
</dbReference>
<dbReference type="Proteomes" id="UP000504618">
    <property type="component" value="Unplaced"/>
</dbReference>
<feature type="domain" description="CCHC-type" evidence="2">
    <location>
        <begin position="342"/>
        <end position="358"/>
    </location>
</feature>
<dbReference type="InterPro" id="IPR008737">
    <property type="entry name" value="DUF1758"/>
</dbReference>
<reference evidence="4" key="1">
    <citation type="submission" date="2025-08" db="UniProtKB">
        <authorList>
            <consortium name="RefSeq"/>
        </authorList>
    </citation>
    <scope>IDENTIFICATION</scope>
    <source>
        <tissue evidence="4">Whole body</tissue>
    </source>
</reference>
<feature type="compositionally biased region" description="Polar residues" evidence="1">
    <location>
        <begin position="305"/>
        <end position="333"/>
    </location>
</feature>